<feature type="compositionally biased region" description="Low complexity" evidence="1">
    <location>
        <begin position="24"/>
        <end position="37"/>
    </location>
</feature>
<evidence type="ECO:0000313" key="2">
    <source>
        <dbReference type="EMBL" id="KAJ4846693.1"/>
    </source>
</evidence>
<sequence>MANSSGTHHHQDANHARSAFNGANPSNGNSGQESSGSTLKHNPGISTEWTVEEQAILEEGLVRFASESVVMRYAKIALQLQNKNVRDVALRCRWMTVRYKKENSKRRKEDNFMRKSKDKKERYMDTSAKASHFMANPNVPPFAPPMLPTEYDETLLCDGIGGVTGELLKQNAQAFNQISANFSTLQIQDNIGLLHQTRENLLKLMKEMDNCPEIMKQMPPLPVKLDEELANTILPRSNLPRK</sequence>
<evidence type="ECO:0008006" key="4">
    <source>
        <dbReference type="Google" id="ProtNLM"/>
    </source>
</evidence>
<dbReference type="AlphaFoldDB" id="A0A9Q0GAM8"/>
<evidence type="ECO:0000256" key="1">
    <source>
        <dbReference type="SAM" id="MobiDB-lite"/>
    </source>
</evidence>
<dbReference type="PANTHER" id="PTHR14000">
    <property type="entry name" value="FINGER CCCH DOMAIN PROTEIN, PUTATIVE (DUF3755)-RELATED"/>
    <property type="match status" value="1"/>
</dbReference>
<keyword evidence="3" id="KW-1185">Reference proteome</keyword>
<organism evidence="2 3">
    <name type="scientific">Turnera subulata</name>
    <dbReference type="NCBI Taxonomy" id="218843"/>
    <lineage>
        <taxon>Eukaryota</taxon>
        <taxon>Viridiplantae</taxon>
        <taxon>Streptophyta</taxon>
        <taxon>Embryophyta</taxon>
        <taxon>Tracheophyta</taxon>
        <taxon>Spermatophyta</taxon>
        <taxon>Magnoliopsida</taxon>
        <taxon>eudicotyledons</taxon>
        <taxon>Gunneridae</taxon>
        <taxon>Pentapetalae</taxon>
        <taxon>rosids</taxon>
        <taxon>fabids</taxon>
        <taxon>Malpighiales</taxon>
        <taxon>Passifloraceae</taxon>
        <taxon>Turnera</taxon>
    </lineage>
</organism>
<name>A0A9Q0GAM8_9ROSI</name>
<feature type="region of interest" description="Disordered" evidence="1">
    <location>
        <begin position="1"/>
        <end position="44"/>
    </location>
</feature>
<reference evidence="2" key="2">
    <citation type="journal article" date="2023" name="Plants (Basel)">
        <title>Annotation of the Turnera subulata (Passifloraceae) Draft Genome Reveals the S-Locus Evolved after the Divergence of Turneroideae from Passifloroideae in a Stepwise Manner.</title>
        <authorList>
            <person name="Henning P.M."/>
            <person name="Roalson E.H."/>
            <person name="Mir W."/>
            <person name="McCubbin A.G."/>
            <person name="Shore J.S."/>
        </authorList>
    </citation>
    <scope>NUCLEOTIDE SEQUENCE</scope>
    <source>
        <strain evidence="2">F60SS</strain>
    </source>
</reference>
<dbReference type="InterPro" id="IPR022228">
    <property type="entry name" value="DUF3755"/>
</dbReference>
<accession>A0A9Q0GAM8</accession>
<dbReference type="OrthoDB" id="19768at2759"/>
<dbReference type="Pfam" id="PF12579">
    <property type="entry name" value="DUF3755"/>
    <property type="match status" value="1"/>
</dbReference>
<proteinExistence type="predicted"/>
<evidence type="ECO:0000313" key="3">
    <source>
        <dbReference type="Proteomes" id="UP001141552"/>
    </source>
</evidence>
<dbReference type="Proteomes" id="UP001141552">
    <property type="component" value="Unassembled WGS sequence"/>
</dbReference>
<gene>
    <name evidence="2" type="ORF">Tsubulata_027178</name>
</gene>
<protein>
    <recommendedName>
        <fullName evidence="4">Myb-like domain-containing protein</fullName>
    </recommendedName>
</protein>
<reference evidence="2" key="1">
    <citation type="submission" date="2022-02" db="EMBL/GenBank/DDBJ databases">
        <authorList>
            <person name="Henning P.M."/>
            <person name="McCubbin A.G."/>
            <person name="Shore J.S."/>
        </authorList>
    </citation>
    <scope>NUCLEOTIDE SEQUENCE</scope>
    <source>
        <strain evidence="2">F60SS</strain>
        <tissue evidence="2">Leaves</tissue>
    </source>
</reference>
<dbReference type="Gene3D" id="1.10.10.60">
    <property type="entry name" value="Homeodomain-like"/>
    <property type="match status" value="1"/>
</dbReference>
<comment type="caution">
    <text evidence="2">The sequence shown here is derived from an EMBL/GenBank/DDBJ whole genome shotgun (WGS) entry which is preliminary data.</text>
</comment>
<dbReference type="EMBL" id="JAKUCV010001365">
    <property type="protein sequence ID" value="KAJ4846693.1"/>
    <property type="molecule type" value="Genomic_DNA"/>
</dbReference>
<dbReference type="PANTHER" id="PTHR14000:SF45">
    <property type="entry name" value="FINGER CCCH DOMAIN PROTEIN, PUTATIVE (DUF3755)-RELATED"/>
    <property type="match status" value="1"/>
</dbReference>